<organism evidence="4 5">
    <name type="scientific">Rhipicephalus sanguineus</name>
    <name type="common">Brown dog tick</name>
    <name type="synonym">Ixodes sanguineus</name>
    <dbReference type="NCBI Taxonomy" id="34632"/>
    <lineage>
        <taxon>Eukaryota</taxon>
        <taxon>Metazoa</taxon>
        <taxon>Ecdysozoa</taxon>
        <taxon>Arthropoda</taxon>
        <taxon>Chelicerata</taxon>
        <taxon>Arachnida</taxon>
        <taxon>Acari</taxon>
        <taxon>Parasitiformes</taxon>
        <taxon>Ixodida</taxon>
        <taxon>Ixodoidea</taxon>
        <taxon>Ixodidae</taxon>
        <taxon>Rhipicephalinae</taxon>
        <taxon>Rhipicephalus</taxon>
        <taxon>Rhipicephalus</taxon>
    </lineage>
</organism>
<evidence type="ECO:0000256" key="2">
    <source>
        <dbReference type="SAM" id="MobiDB-lite"/>
    </source>
</evidence>
<dbReference type="GO" id="GO:0003676">
    <property type="term" value="F:nucleic acid binding"/>
    <property type="evidence" value="ECO:0007669"/>
    <property type="project" value="InterPro"/>
</dbReference>
<keyword evidence="1" id="KW-0862">Zinc</keyword>
<feature type="domain" description="CCHC-type" evidence="3">
    <location>
        <begin position="128"/>
        <end position="141"/>
    </location>
</feature>
<feature type="region of interest" description="Disordered" evidence="2">
    <location>
        <begin position="24"/>
        <end position="54"/>
    </location>
</feature>
<keyword evidence="5" id="KW-1185">Reference proteome</keyword>
<keyword evidence="1" id="KW-0863">Zinc-finger</keyword>
<feature type="compositionally biased region" description="Basic and acidic residues" evidence="2">
    <location>
        <begin position="269"/>
        <end position="282"/>
    </location>
</feature>
<dbReference type="Proteomes" id="UP000821837">
    <property type="component" value="Unassembled WGS sequence"/>
</dbReference>
<dbReference type="VEuPathDB" id="VectorBase:RSAN_043926"/>
<sequence length="755" mass="81703">MPGTIVVEAMDINSQGLDEAGWTTALGGRRKQPTSTSPYGGQDGTKNTPAGSRTAISPAKSFMKQITAASRLPTLPKDQMKIILRPKGGLNVSKADIIHLAQALAMAVALTEQQTGEDTVCPNKVVVCYECGHVGHRADVCASSAEEKKCRGCGEAKSSESEEGVHQCTPKCEACGGPHITGDRTCRHRYHIPYIVRRRRRRRGPMARQTQTAGGDDASLSYPQGSSATPTTPSDSDGPAHKNRGTPAHWGRDPDPGHRTRNGPRRPTKKEDCNGQKTRGEAQSEQVNDPRIQSLEAENQQLRRELAELKEALNTIREQFSHRDEETVSQPDNEDEMAEPSEDTATAAASPARSTGIGRLASIEKTLGRMMAMLSGMETRLTQLERPKVQAISRLTTSTVPKQENPNPDGHLRIGTVSEGPYELGNCGTPQCSVLFPLLFNIAMHKLSTRIAAIPNVGHAIYADDITIWAPVGSLAMLEHSLQSALEATDDFLSNTGLELSPDKLELLLYRPSRQGAENAKLDSLTRPGLKRVLSYPHFTSTEKLLELGLRNTADELIKAHTPAQITRLSSTKPGIKLLAEAGIQPRHEQATKVSLSRENRNRIMVDPVRRNIQVHHKGGNMLNAASVYTKTSYVAEEAAIALAFHSAKAPAILTCAFTTTSTRRLHNYFVNLIPHTVAPGIDDATAKHFVGWSEGAMCRAEFEECAKSADDKAGSCADVSGDEAVVENVSGGQYAHVDEEVVGAKADELLEGTS</sequence>
<feature type="compositionally biased region" description="Low complexity" evidence="2">
    <location>
        <begin position="343"/>
        <end position="352"/>
    </location>
</feature>
<dbReference type="AlphaFoldDB" id="A0A9D4PE07"/>
<feature type="region of interest" description="Disordered" evidence="2">
    <location>
        <begin position="197"/>
        <end position="293"/>
    </location>
</feature>
<evidence type="ECO:0000313" key="5">
    <source>
        <dbReference type="Proteomes" id="UP000821837"/>
    </source>
</evidence>
<evidence type="ECO:0000259" key="3">
    <source>
        <dbReference type="PROSITE" id="PS50158"/>
    </source>
</evidence>
<dbReference type="InterPro" id="IPR001878">
    <property type="entry name" value="Znf_CCHC"/>
</dbReference>
<reference evidence="4" key="2">
    <citation type="submission" date="2021-09" db="EMBL/GenBank/DDBJ databases">
        <authorList>
            <person name="Jia N."/>
            <person name="Wang J."/>
            <person name="Shi W."/>
            <person name="Du L."/>
            <person name="Sun Y."/>
            <person name="Zhan W."/>
            <person name="Jiang J."/>
            <person name="Wang Q."/>
            <person name="Zhang B."/>
            <person name="Ji P."/>
            <person name="Sakyi L.B."/>
            <person name="Cui X."/>
            <person name="Yuan T."/>
            <person name="Jiang B."/>
            <person name="Yang W."/>
            <person name="Lam T.T.-Y."/>
            <person name="Chang Q."/>
            <person name="Ding S."/>
            <person name="Wang X."/>
            <person name="Zhu J."/>
            <person name="Ruan X."/>
            <person name="Zhao L."/>
            <person name="Wei J."/>
            <person name="Que T."/>
            <person name="Du C."/>
            <person name="Cheng J."/>
            <person name="Dai P."/>
            <person name="Han X."/>
            <person name="Huang E."/>
            <person name="Gao Y."/>
            <person name="Liu J."/>
            <person name="Shao H."/>
            <person name="Ye R."/>
            <person name="Li L."/>
            <person name="Wei W."/>
            <person name="Wang X."/>
            <person name="Wang C."/>
            <person name="Huo Q."/>
            <person name="Li W."/>
            <person name="Guo W."/>
            <person name="Chen H."/>
            <person name="Chen S."/>
            <person name="Zhou L."/>
            <person name="Zhou L."/>
            <person name="Ni X."/>
            <person name="Tian J."/>
            <person name="Zhou Y."/>
            <person name="Sheng Y."/>
            <person name="Liu T."/>
            <person name="Pan Y."/>
            <person name="Xia L."/>
            <person name="Li J."/>
            <person name="Zhao F."/>
            <person name="Cao W."/>
        </authorList>
    </citation>
    <scope>NUCLEOTIDE SEQUENCE</scope>
    <source>
        <strain evidence="4">Rsan-2018</strain>
        <tissue evidence="4">Larvae</tissue>
    </source>
</reference>
<comment type="caution">
    <text evidence="4">The sequence shown here is derived from an EMBL/GenBank/DDBJ whole genome shotgun (WGS) entry which is preliminary data.</text>
</comment>
<dbReference type="GO" id="GO:0008270">
    <property type="term" value="F:zinc ion binding"/>
    <property type="evidence" value="ECO:0007669"/>
    <property type="project" value="UniProtKB-KW"/>
</dbReference>
<dbReference type="CDD" id="cd14686">
    <property type="entry name" value="bZIP"/>
    <property type="match status" value="1"/>
</dbReference>
<protein>
    <recommendedName>
        <fullName evidence="3">CCHC-type domain-containing protein</fullName>
    </recommendedName>
</protein>
<keyword evidence="1" id="KW-0479">Metal-binding</keyword>
<feature type="compositionally biased region" description="Low complexity" evidence="2">
    <location>
        <begin position="225"/>
        <end position="237"/>
    </location>
</feature>
<evidence type="ECO:0000313" key="4">
    <source>
        <dbReference type="EMBL" id="KAH7936292.1"/>
    </source>
</evidence>
<feature type="compositionally biased region" description="Basic residues" evidence="2">
    <location>
        <begin position="259"/>
        <end position="268"/>
    </location>
</feature>
<dbReference type="VEuPathDB" id="VectorBase:RSAN_051882"/>
<name>A0A9D4PE07_RHISA</name>
<dbReference type="PROSITE" id="PS50158">
    <property type="entry name" value="ZF_CCHC"/>
    <property type="match status" value="1"/>
</dbReference>
<accession>A0A9D4PE07</accession>
<reference evidence="4" key="1">
    <citation type="journal article" date="2020" name="Cell">
        <title>Large-Scale Comparative Analyses of Tick Genomes Elucidate Their Genetic Diversity and Vector Capacities.</title>
        <authorList>
            <consortium name="Tick Genome and Microbiome Consortium (TIGMIC)"/>
            <person name="Jia N."/>
            <person name="Wang J."/>
            <person name="Shi W."/>
            <person name="Du L."/>
            <person name="Sun Y."/>
            <person name="Zhan W."/>
            <person name="Jiang J.F."/>
            <person name="Wang Q."/>
            <person name="Zhang B."/>
            <person name="Ji P."/>
            <person name="Bell-Sakyi L."/>
            <person name="Cui X.M."/>
            <person name="Yuan T.T."/>
            <person name="Jiang B.G."/>
            <person name="Yang W.F."/>
            <person name="Lam T.T."/>
            <person name="Chang Q.C."/>
            <person name="Ding S.J."/>
            <person name="Wang X.J."/>
            <person name="Zhu J.G."/>
            <person name="Ruan X.D."/>
            <person name="Zhao L."/>
            <person name="Wei J.T."/>
            <person name="Ye R.Z."/>
            <person name="Que T.C."/>
            <person name="Du C.H."/>
            <person name="Zhou Y.H."/>
            <person name="Cheng J.X."/>
            <person name="Dai P.F."/>
            <person name="Guo W.B."/>
            <person name="Han X.H."/>
            <person name="Huang E.J."/>
            <person name="Li L.F."/>
            <person name="Wei W."/>
            <person name="Gao Y.C."/>
            <person name="Liu J.Z."/>
            <person name="Shao H.Z."/>
            <person name="Wang X."/>
            <person name="Wang C.C."/>
            <person name="Yang T.C."/>
            <person name="Huo Q.B."/>
            <person name="Li W."/>
            <person name="Chen H.Y."/>
            <person name="Chen S.E."/>
            <person name="Zhou L.G."/>
            <person name="Ni X.B."/>
            <person name="Tian J.H."/>
            <person name="Sheng Y."/>
            <person name="Liu T."/>
            <person name="Pan Y.S."/>
            <person name="Xia L.Y."/>
            <person name="Li J."/>
            <person name="Zhao F."/>
            <person name="Cao W.C."/>
        </authorList>
    </citation>
    <scope>NUCLEOTIDE SEQUENCE</scope>
    <source>
        <strain evidence="4">Rsan-2018</strain>
    </source>
</reference>
<gene>
    <name evidence="4" type="ORF">HPB52_021333</name>
</gene>
<dbReference type="EMBL" id="JABSTV010001255">
    <property type="protein sequence ID" value="KAH7936292.1"/>
    <property type="molecule type" value="Genomic_DNA"/>
</dbReference>
<evidence type="ECO:0000256" key="1">
    <source>
        <dbReference type="PROSITE-ProRule" id="PRU00047"/>
    </source>
</evidence>
<feature type="compositionally biased region" description="Polar residues" evidence="2">
    <location>
        <begin position="33"/>
        <end position="54"/>
    </location>
</feature>
<dbReference type="Pfam" id="PF00078">
    <property type="entry name" value="RVT_1"/>
    <property type="match status" value="1"/>
</dbReference>
<dbReference type="InterPro" id="IPR000477">
    <property type="entry name" value="RT_dom"/>
</dbReference>
<feature type="compositionally biased region" description="Acidic residues" evidence="2">
    <location>
        <begin position="332"/>
        <end position="342"/>
    </location>
</feature>
<proteinExistence type="predicted"/>
<feature type="region of interest" description="Disordered" evidence="2">
    <location>
        <begin position="317"/>
        <end position="357"/>
    </location>
</feature>